<dbReference type="PANTHER" id="PTHR33112:SF1">
    <property type="entry name" value="HETEROKARYON INCOMPATIBILITY DOMAIN-CONTAINING PROTEIN"/>
    <property type="match status" value="1"/>
</dbReference>
<keyword evidence="3" id="KW-1185">Reference proteome</keyword>
<sequence length="433" mass="49377">MDNQSQLCPSCSSIDFKSAFALSDKKIAWMGVPIVATRKEVQADCILCLWVVARIFSDINANDRVAAVGQIGYHFRAIGSQWVSKRPFGPGFKGNSDVVVAIVRGDSNHYSVDTAELLRAISLGLILPLAQGSALQPSEISGYRHYRGRIVNSLSPDFTRIRSWIDECHSSQSNCHWKCKSSRGNTSFQSRVIDCWTRQIVPLTQDLEYLALSYVWGTAIDDENTQTSQTSGVVPSPAPQTIEDAMSIARDIGERYLWVDRYCIWRSENRHLQIQNMYEIYRNALSTIVPVEADSAGSGFRGVSSPRSNQIRFWTNAGLLVFTFPHISYQLILSIWLTRGWTYQEAFLSRSCIFFTEDQFYFACRSDYQSEDVEQAWFSLSDAYQETLEPKLFKYVDRLNEGYKSDSALVFYGLRQCIYKSIIDFRFRRAECV</sequence>
<reference evidence="2" key="1">
    <citation type="submission" date="2023-03" db="EMBL/GenBank/DDBJ databases">
        <title>Complete genome of Cladonia borealis.</title>
        <authorList>
            <person name="Park H."/>
        </authorList>
    </citation>
    <scope>NUCLEOTIDE SEQUENCE</scope>
    <source>
        <strain evidence="2">ANT050790</strain>
    </source>
</reference>
<evidence type="ECO:0000313" key="3">
    <source>
        <dbReference type="Proteomes" id="UP001166286"/>
    </source>
</evidence>
<gene>
    <name evidence="2" type="ORF">JMJ35_010707</name>
</gene>
<comment type="caution">
    <text evidence="2">The sequence shown here is derived from an EMBL/GenBank/DDBJ whole genome shotgun (WGS) entry which is preliminary data.</text>
</comment>
<proteinExistence type="predicted"/>
<dbReference type="EMBL" id="JAFEKC020000027">
    <property type="protein sequence ID" value="KAK0506853.1"/>
    <property type="molecule type" value="Genomic_DNA"/>
</dbReference>
<feature type="domain" description="Heterokaryon incompatibility" evidence="1">
    <location>
        <begin position="209"/>
        <end position="345"/>
    </location>
</feature>
<dbReference type="Pfam" id="PF06985">
    <property type="entry name" value="HET"/>
    <property type="match status" value="1"/>
</dbReference>
<organism evidence="2 3">
    <name type="scientific">Cladonia borealis</name>
    <dbReference type="NCBI Taxonomy" id="184061"/>
    <lineage>
        <taxon>Eukaryota</taxon>
        <taxon>Fungi</taxon>
        <taxon>Dikarya</taxon>
        <taxon>Ascomycota</taxon>
        <taxon>Pezizomycotina</taxon>
        <taxon>Lecanoromycetes</taxon>
        <taxon>OSLEUM clade</taxon>
        <taxon>Lecanoromycetidae</taxon>
        <taxon>Lecanorales</taxon>
        <taxon>Lecanorineae</taxon>
        <taxon>Cladoniaceae</taxon>
        <taxon>Cladonia</taxon>
    </lineage>
</organism>
<dbReference type="InterPro" id="IPR010730">
    <property type="entry name" value="HET"/>
</dbReference>
<protein>
    <recommendedName>
        <fullName evidence="1">Heterokaryon incompatibility domain-containing protein</fullName>
    </recommendedName>
</protein>
<dbReference type="PANTHER" id="PTHR33112">
    <property type="entry name" value="DOMAIN PROTEIN, PUTATIVE-RELATED"/>
    <property type="match status" value="1"/>
</dbReference>
<evidence type="ECO:0000313" key="2">
    <source>
        <dbReference type="EMBL" id="KAK0506853.1"/>
    </source>
</evidence>
<dbReference type="Proteomes" id="UP001166286">
    <property type="component" value="Unassembled WGS sequence"/>
</dbReference>
<dbReference type="AlphaFoldDB" id="A0AA39QPQ0"/>
<accession>A0AA39QPQ0</accession>
<name>A0AA39QPQ0_9LECA</name>
<evidence type="ECO:0000259" key="1">
    <source>
        <dbReference type="Pfam" id="PF06985"/>
    </source>
</evidence>